<keyword evidence="19" id="KW-1185">Reference proteome</keyword>
<dbReference type="GO" id="GO:0009252">
    <property type="term" value="P:peptidoglycan biosynthetic process"/>
    <property type="evidence" value="ECO:0007669"/>
    <property type="project" value="UniProtKB-UniPathway"/>
</dbReference>
<keyword evidence="5" id="KW-0121">Carboxypeptidase</keyword>
<dbReference type="InterPro" id="IPR018044">
    <property type="entry name" value="Peptidase_S11"/>
</dbReference>
<feature type="signal peptide" evidence="16">
    <location>
        <begin position="1"/>
        <end position="32"/>
    </location>
</feature>
<dbReference type="InterPro" id="IPR001967">
    <property type="entry name" value="Peptidase_S11_N"/>
</dbReference>
<dbReference type="Gene3D" id="2.60.410.10">
    <property type="entry name" value="D-Ala-D-Ala carboxypeptidase, C-terminal domain"/>
    <property type="match status" value="1"/>
</dbReference>
<keyword evidence="8" id="KW-0378">Hydrolase</keyword>
<dbReference type="GO" id="GO:0006508">
    <property type="term" value="P:proteolysis"/>
    <property type="evidence" value="ECO:0007669"/>
    <property type="project" value="UniProtKB-KW"/>
</dbReference>
<dbReference type="InterPro" id="IPR012907">
    <property type="entry name" value="Peptidase_S11_C"/>
</dbReference>
<keyword evidence="9" id="KW-0133">Cell shape</keyword>
<dbReference type="EMBL" id="NEVP01000012">
    <property type="protein sequence ID" value="OZI45820.1"/>
    <property type="molecule type" value="Genomic_DNA"/>
</dbReference>
<dbReference type="RefSeq" id="WP_094803708.1">
    <property type="nucleotide sequence ID" value="NZ_NEVP01000012.1"/>
</dbReference>
<evidence type="ECO:0000256" key="13">
    <source>
        <dbReference type="PIRSR" id="PIRSR618044-1"/>
    </source>
</evidence>
<dbReference type="GO" id="GO:0008360">
    <property type="term" value="P:regulation of cell shape"/>
    <property type="evidence" value="ECO:0007669"/>
    <property type="project" value="UniProtKB-KW"/>
</dbReference>
<evidence type="ECO:0000256" key="15">
    <source>
        <dbReference type="RuleBase" id="RU004016"/>
    </source>
</evidence>
<evidence type="ECO:0000256" key="11">
    <source>
        <dbReference type="ARBA" id="ARBA00023316"/>
    </source>
</evidence>
<evidence type="ECO:0000256" key="16">
    <source>
        <dbReference type="SAM" id="SignalP"/>
    </source>
</evidence>
<dbReference type="InterPro" id="IPR015956">
    <property type="entry name" value="Peniciliin-bd_prot_C_sf"/>
</dbReference>
<evidence type="ECO:0000256" key="4">
    <source>
        <dbReference type="ARBA" id="ARBA00012448"/>
    </source>
</evidence>
<dbReference type="PANTHER" id="PTHR21581">
    <property type="entry name" value="D-ALANYL-D-ALANINE CARBOXYPEPTIDASE"/>
    <property type="match status" value="1"/>
</dbReference>
<keyword evidence="7 16" id="KW-0732">Signal</keyword>
<dbReference type="UniPathway" id="UPA00219"/>
<dbReference type="Proteomes" id="UP000216913">
    <property type="component" value="Unassembled WGS sequence"/>
</dbReference>
<evidence type="ECO:0000256" key="3">
    <source>
        <dbReference type="ARBA" id="ARBA00007164"/>
    </source>
</evidence>
<evidence type="ECO:0000256" key="8">
    <source>
        <dbReference type="ARBA" id="ARBA00022801"/>
    </source>
</evidence>
<dbReference type="SUPFAM" id="SSF56601">
    <property type="entry name" value="beta-lactamase/transpeptidase-like"/>
    <property type="match status" value="1"/>
</dbReference>
<evidence type="ECO:0000256" key="6">
    <source>
        <dbReference type="ARBA" id="ARBA00022670"/>
    </source>
</evidence>
<comment type="pathway">
    <text evidence="2">Cell wall biogenesis; peptidoglycan biosynthesis.</text>
</comment>
<evidence type="ECO:0000256" key="14">
    <source>
        <dbReference type="PIRSR" id="PIRSR618044-2"/>
    </source>
</evidence>
<evidence type="ECO:0000256" key="12">
    <source>
        <dbReference type="ARBA" id="ARBA00034000"/>
    </source>
</evidence>
<feature type="binding site" evidence="14">
    <location>
        <position position="249"/>
    </location>
    <ligand>
        <name>substrate</name>
    </ligand>
</feature>
<evidence type="ECO:0000256" key="7">
    <source>
        <dbReference type="ARBA" id="ARBA00022729"/>
    </source>
</evidence>
<dbReference type="Pfam" id="PF07943">
    <property type="entry name" value="PBP5_C"/>
    <property type="match status" value="1"/>
</dbReference>
<dbReference type="SMART" id="SM00936">
    <property type="entry name" value="PBP5_C"/>
    <property type="match status" value="1"/>
</dbReference>
<dbReference type="InterPro" id="IPR012338">
    <property type="entry name" value="Beta-lactam/transpept-like"/>
</dbReference>
<comment type="function">
    <text evidence="1">Removes C-terminal D-alanyl residues from sugar-peptide cell wall precursors.</text>
</comment>
<dbReference type="Pfam" id="PF00768">
    <property type="entry name" value="Peptidase_S11"/>
    <property type="match status" value="1"/>
</dbReference>
<feature type="active site" evidence="13">
    <location>
        <position position="146"/>
    </location>
</feature>
<proteinExistence type="inferred from homology"/>
<comment type="catalytic activity">
    <reaction evidence="12">
        <text>Preferential cleavage: (Ac)2-L-Lys-D-Ala-|-D-Ala. Also transpeptidation of peptidyl-alanyl moieties that are N-acyl substituents of D-alanine.</text>
        <dbReference type="EC" id="3.4.16.4"/>
    </reaction>
</comment>
<dbReference type="AlphaFoldDB" id="A0A261T9N9"/>
<evidence type="ECO:0000313" key="18">
    <source>
        <dbReference type="EMBL" id="OZI45820.1"/>
    </source>
</evidence>
<feature type="domain" description="Peptidase S11 D-Ala-D-Ala carboxypeptidase A C-terminal" evidence="17">
    <location>
        <begin position="303"/>
        <end position="391"/>
    </location>
</feature>
<accession>A0A261T9N9</accession>
<dbReference type="InterPro" id="IPR037167">
    <property type="entry name" value="Peptidase_S11_C_sf"/>
</dbReference>
<keyword evidence="6" id="KW-0645">Protease</keyword>
<evidence type="ECO:0000313" key="19">
    <source>
        <dbReference type="Proteomes" id="UP000216913"/>
    </source>
</evidence>
<feature type="active site" description="Proton acceptor" evidence="13">
    <location>
        <position position="87"/>
    </location>
</feature>
<evidence type="ECO:0000256" key="2">
    <source>
        <dbReference type="ARBA" id="ARBA00004752"/>
    </source>
</evidence>
<protein>
    <recommendedName>
        <fullName evidence="4">serine-type D-Ala-D-Ala carboxypeptidase</fullName>
        <ecNumber evidence="4">3.4.16.4</ecNumber>
    </recommendedName>
</protein>
<comment type="caution">
    <text evidence="18">The sequence shown here is derived from an EMBL/GenBank/DDBJ whole genome shotgun (WGS) entry which is preliminary data.</text>
</comment>
<organism evidence="18 19">
    <name type="scientific">Bordetella genomosp. 5</name>
    <dbReference type="NCBI Taxonomy" id="1395608"/>
    <lineage>
        <taxon>Bacteria</taxon>
        <taxon>Pseudomonadati</taxon>
        <taxon>Pseudomonadota</taxon>
        <taxon>Betaproteobacteria</taxon>
        <taxon>Burkholderiales</taxon>
        <taxon>Alcaligenaceae</taxon>
        <taxon>Bordetella</taxon>
    </lineage>
</organism>
<evidence type="ECO:0000259" key="17">
    <source>
        <dbReference type="SMART" id="SM00936"/>
    </source>
</evidence>
<dbReference type="PANTHER" id="PTHR21581:SF6">
    <property type="entry name" value="TRAFFICKING PROTEIN PARTICLE COMPLEX SUBUNIT 12"/>
    <property type="match status" value="1"/>
</dbReference>
<keyword evidence="10" id="KW-0573">Peptidoglycan synthesis</keyword>
<evidence type="ECO:0000256" key="5">
    <source>
        <dbReference type="ARBA" id="ARBA00022645"/>
    </source>
</evidence>
<dbReference type="GO" id="GO:0009002">
    <property type="term" value="F:serine-type D-Ala-D-Ala carboxypeptidase activity"/>
    <property type="evidence" value="ECO:0007669"/>
    <property type="project" value="UniProtKB-EC"/>
</dbReference>
<comment type="similarity">
    <text evidence="3 15">Belongs to the peptidase S11 family.</text>
</comment>
<reference evidence="18 19" key="1">
    <citation type="submission" date="2017-05" db="EMBL/GenBank/DDBJ databases">
        <title>Complete and WGS of Bordetella genogroups.</title>
        <authorList>
            <person name="Spilker T."/>
            <person name="LiPuma J."/>
        </authorList>
    </citation>
    <scope>NUCLEOTIDE SEQUENCE [LARGE SCALE GENOMIC DNA]</scope>
    <source>
        <strain evidence="18 19">AU10456</strain>
    </source>
</reference>
<evidence type="ECO:0000256" key="9">
    <source>
        <dbReference type="ARBA" id="ARBA00022960"/>
    </source>
</evidence>
<dbReference type="GO" id="GO:0071555">
    <property type="term" value="P:cell wall organization"/>
    <property type="evidence" value="ECO:0007669"/>
    <property type="project" value="UniProtKB-KW"/>
</dbReference>
<dbReference type="EC" id="3.4.16.4" evidence="4"/>
<evidence type="ECO:0000256" key="1">
    <source>
        <dbReference type="ARBA" id="ARBA00003217"/>
    </source>
</evidence>
<dbReference type="SUPFAM" id="SSF69189">
    <property type="entry name" value="Penicillin-binding protein associated domain"/>
    <property type="match status" value="1"/>
</dbReference>
<dbReference type="Gene3D" id="3.40.710.10">
    <property type="entry name" value="DD-peptidase/beta-lactamase superfamily"/>
    <property type="match status" value="1"/>
</dbReference>
<evidence type="ECO:0000256" key="10">
    <source>
        <dbReference type="ARBA" id="ARBA00022984"/>
    </source>
</evidence>
<sequence length="411" mass="43724">MFKPSPASRMALTACLTLVCSLPAAHASTAPAASPLALAAPASAAQSHAVTAPALTARAWLVLDATSGQVLGGQNARTRIEPASLTKIMTAYVVFQALAAKEITLQQQVTISTRAWKVAPGSSRMFLEPGNQVTVDALLYGLMVQSGNDAAVALAETVSGSVEAFVARMNTQAQALGLADTHFNSPSGLPDALTYSTAADLGTLAARMSRDFGQTARRYDTTREFTYNKIRQTNRNRLLWQDPSVDGMKTGHTESAGYCLIGSASRNEGGLQRRLIAVVIGTASDKVRTQEARTLLEWGYGAFRTVRLYQAGESAGEQQVWKGQAEAVPVGYARDVYLTTPAGARVERAVQPAQPLIAPITAQQQVGVVQISVDGKPALQVPMVAQQPVPEAGFVGRAWDSVRLWWRDDAS</sequence>
<feature type="chain" id="PRO_5012944004" description="serine-type D-Ala-D-Ala carboxypeptidase" evidence="16">
    <location>
        <begin position="33"/>
        <end position="411"/>
    </location>
</feature>
<keyword evidence="11" id="KW-0961">Cell wall biogenesis/degradation</keyword>
<name>A0A261T9N9_9BORD</name>
<dbReference type="PRINTS" id="PR00725">
    <property type="entry name" value="DADACBPTASE1"/>
</dbReference>
<gene>
    <name evidence="18" type="ORF">CAL25_21605</name>
</gene>
<feature type="active site" description="Acyl-ester intermediate" evidence="13">
    <location>
        <position position="84"/>
    </location>
</feature>